<comment type="caution">
    <text evidence="1">The sequence shown here is derived from an EMBL/GenBank/DDBJ whole genome shotgun (WGS) entry which is preliminary data.</text>
</comment>
<dbReference type="NCBIfam" id="TIGR03347">
    <property type="entry name" value="VI_chp_1"/>
    <property type="match status" value="1"/>
</dbReference>
<sequence length="342" mass="39132">MAIVERQTARDLADQMLADACNTSLHRLLEQLHALHGDDLETRPLDHASRRRIRLQSHAGLGFPASDVVLAERLVDSDDHDDVRYRVQTSFFGMHGPDSPLPTYYLDRLAHEHAQGQGIRPAFLDFFNHRLLTLLHYSWRRYRYYIRFQVQASDHFSRYVFSLIGLNDNDLRGATPLPWGRLLSFAGLIAGRSRSPSAVAGIVEHCFDLRGVYIREFEARCVRLPHAQRLSLGRANGTLGSDCVLGERTWTRASLFTLVIPQLSQARFREFLPSGVQFGRLRQLMNFLLRDANAYNLELGLREEDVPPFNLQRQGGTHLGWTSFIERQGQRHPAVVRIRGRA</sequence>
<dbReference type="InterPro" id="IPR010732">
    <property type="entry name" value="T6SS_TssG-like"/>
</dbReference>
<evidence type="ECO:0000313" key="1">
    <source>
        <dbReference type="EMBL" id="NWC17840.1"/>
    </source>
</evidence>
<dbReference type="PANTHER" id="PTHR35564">
    <property type="match status" value="1"/>
</dbReference>
<proteinExistence type="predicted"/>
<dbReference type="RefSeq" id="WP_042936698.1">
    <property type="nucleotide sequence ID" value="NZ_JACAQE010000010.1"/>
</dbReference>
<dbReference type="AlphaFoldDB" id="A0A7Y7Y4V6"/>
<accession>A0A7Y7Y4V6</accession>
<organism evidence="1 2">
    <name type="scientific">Pseudomonas gingeri</name>
    <dbReference type="NCBI Taxonomy" id="117681"/>
    <lineage>
        <taxon>Bacteria</taxon>
        <taxon>Pseudomonadati</taxon>
        <taxon>Pseudomonadota</taxon>
        <taxon>Gammaproteobacteria</taxon>
        <taxon>Pseudomonadales</taxon>
        <taxon>Pseudomonadaceae</taxon>
        <taxon>Pseudomonas</taxon>
    </lineage>
</organism>
<gene>
    <name evidence="1" type="primary">tssG</name>
    <name evidence="1" type="ORF">HX845_29580</name>
</gene>
<dbReference type="EMBL" id="JACAQE010000010">
    <property type="protein sequence ID" value="NWC17840.1"/>
    <property type="molecule type" value="Genomic_DNA"/>
</dbReference>
<dbReference type="Pfam" id="PF06996">
    <property type="entry name" value="T6SS_TssG"/>
    <property type="match status" value="1"/>
</dbReference>
<reference evidence="1 2" key="1">
    <citation type="submission" date="2020-04" db="EMBL/GenBank/DDBJ databases">
        <title>Molecular characterization of pseudomonads from Agaricus bisporus reveal novel blotch 2 pathogens in Western Europe.</title>
        <authorList>
            <person name="Taparia T."/>
            <person name="Krijger M."/>
            <person name="Haynes E."/>
            <person name="Elpinstone J.G."/>
            <person name="Noble R."/>
            <person name="Van Der Wolf J."/>
        </authorList>
    </citation>
    <scope>NUCLEOTIDE SEQUENCE [LARGE SCALE GENOMIC DNA]</scope>
    <source>
        <strain evidence="1 2">IPO3738</strain>
    </source>
</reference>
<evidence type="ECO:0000313" key="2">
    <source>
        <dbReference type="Proteomes" id="UP000517547"/>
    </source>
</evidence>
<name>A0A7Y7Y4V6_9PSED</name>
<dbReference type="PANTHER" id="PTHR35564:SF3">
    <property type="entry name" value="TYPE VI SECRETION SYSTEM BASEPLATE SUBUNIT TSSG"/>
    <property type="match status" value="1"/>
</dbReference>
<protein>
    <submittedName>
        <fullName evidence="1">Type VI secretion system baseplate subunit TssG</fullName>
    </submittedName>
</protein>
<dbReference type="Proteomes" id="UP000517547">
    <property type="component" value="Unassembled WGS sequence"/>
</dbReference>